<name>A0A8S9GCD8_BRACR</name>
<reference evidence="3" key="1">
    <citation type="submission" date="2019-12" db="EMBL/GenBank/DDBJ databases">
        <title>Genome sequencing and annotation of Brassica cretica.</title>
        <authorList>
            <person name="Studholme D.J."/>
            <person name="Sarris P.F."/>
        </authorList>
    </citation>
    <scope>NUCLEOTIDE SEQUENCE</scope>
    <source>
        <strain evidence="3">PFS-001/15</strain>
        <tissue evidence="3">Leaf</tissue>
    </source>
</reference>
<feature type="compositionally biased region" description="Low complexity" evidence="1">
    <location>
        <begin position="260"/>
        <end position="283"/>
    </location>
</feature>
<evidence type="ECO:0000256" key="2">
    <source>
        <dbReference type="SAM" id="SignalP"/>
    </source>
</evidence>
<evidence type="ECO:0000313" key="4">
    <source>
        <dbReference type="Proteomes" id="UP000712281"/>
    </source>
</evidence>
<comment type="caution">
    <text evidence="3">The sequence shown here is derived from an EMBL/GenBank/DDBJ whole genome shotgun (WGS) entry which is preliminary data.</text>
</comment>
<sequence length="298" mass="33351">MPVSSRYLYLLLKLNCLFTAFSLSRNQYTFVHCFRFAGAEIVVLWDTFDSHIPNDFTDVLMITQSALKEKDIYGRFKFRAYASDPANYPGFPVFWINEGAEIVVLWDTFDSHIPNDFTDVLMITQSALKEKDIYGRFKFRAYASDPANYPGFPVFWINEGKTFKDEPPLNQNPKPLPSQVAWVSFAMPNDGYTLCLSRHMTQRAITWVFSDTNYFSLPVGLHFFDLPSIAVERGGSMFEGIGGRSGSSFGSRSGGGYGCTSGRSGNRYSSGGSDRSSQSSGRIRFGGGFGSNDGKRSY</sequence>
<accession>A0A8S9GCD8</accession>
<feature type="region of interest" description="Disordered" evidence="1">
    <location>
        <begin position="245"/>
        <end position="298"/>
    </location>
</feature>
<evidence type="ECO:0000313" key="3">
    <source>
        <dbReference type="EMBL" id="KAF2542724.1"/>
    </source>
</evidence>
<proteinExistence type="predicted"/>
<organism evidence="3 4">
    <name type="scientific">Brassica cretica</name>
    <name type="common">Mustard</name>
    <dbReference type="NCBI Taxonomy" id="69181"/>
    <lineage>
        <taxon>Eukaryota</taxon>
        <taxon>Viridiplantae</taxon>
        <taxon>Streptophyta</taxon>
        <taxon>Embryophyta</taxon>
        <taxon>Tracheophyta</taxon>
        <taxon>Spermatophyta</taxon>
        <taxon>Magnoliopsida</taxon>
        <taxon>eudicotyledons</taxon>
        <taxon>Gunneridae</taxon>
        <taxon>Pentapetalae</taxon>
        <taxon>rosids</taxon>
        <taxon>malvids</taxon>
        <taxon>Brassicales</taxon>
        <taxon>Brassicaceae</taxon>
        <taxon>Brassiceae</taxon>
        <taxon>Brassica</taxon>
    </lineage>
</organism>
<protein>
    <submittedName>
        <fullName evidence="3">Uncharacterized protein</fullName>
    </submittedName>
</protein>
<gene>
    <name evidence="3" type="ORF">F2Q68_00032009</name>
</gene>
<keyword evidence="2" id="KW-0732">Signal</keyword>
<dbReference type="Proteomes" id="UP000712281">
    <property type="component" value="Unassembled WGS sequence"/>
</dbReference>
<evidence type="ECO:0000256" key="1">
    <source>
        <dbReference type="SAM" id="MobiDB-lite"/>
    </source>
</evidence>
<dbReference type="EMBL" id="QGKW02002005">
    <property type="protein sequence ID" value="KAF2542724.1"/>
    <property type="molecule type" value="Genomic_DNA"/>
</dbReference>
<dbReference type="AlphaFoldDB" id="A0A8S9GCD8"/>
<feature type="chain" id="PRO_5035944194" evidence="2">
    <location>
        <begin position="25"/>
        <end position="298"/>
    </location>
</feature>
<feature type="signal peptide" evidence="2">
    <location>
        <begin position="1"/>
        <end position="24"/>
    </location>
</feature>